<keyword evidence="2 5" id="KW-0812">Transmembrane</keyword>
<gene>
    <name evidence="8" type="ORF">LAMO00422_LOCUS17052</name>
</gene>
<feature type="transmembrane region" description="Helical" evidence="6">
    <location>
        <begin position="215"/>
        <end position="233"/>
    </location>
</feature>
<dbReference type="PANTHER" id="PTHR13439:SF0">
    <property type="entry name" value="TOPOISOMERASE I DAMAGE AFFECTED PROTEIN 4"/>
    <property type="match status" value="1"/>
</dbReference>
<keyword evidence="4 5" id="KW-0472">Membrane</keyword>
<evidence type="ECO:0000256" key="5">
    <source>
        <dbReference type="PROSITE-ProRule" id="PRU00205"/>
    </source>
</evidence>
<reference evidence="8" key="1">
    <citation type="submission" date="2021-01" db="EMBL/GenBank/DDBJ databases">
        <authorList>
            <person name="Corre E."/>
            <person name="Pelletier E."/>
            <person name="Niang G."/>
            <person name="Scheremetjew M."/>
            <person name="Finn R."/>
            <person name="Kale V."/>
            <person name="Holt S."/>
            <person name="Cochrane G."/>
            <person name="Meng A."/>
            <person name="Brown T."/>
            <person name="Cohen L."/>
        </authorList>
    </citation>
    <scope>NUCLEOTIDE SEQUENCE</scope>
    <source>
        <strain evidence="8">CCMP2058</strain>
    </source>
</reference>
<dbReference type="PANTHER" id="PTHR13439">
    <property type="entry name" value="CT120 PROTEIN"/>
    <property type="match status" value="1"/>
</dbReference>
<dbReference type="GO" id="GO:0016020">
    <property type="term" value="C:membrane"/>
    <property type="evidence" value="ECO:0007669"/>
    <property type="project" value="UniProtKB-SubCell"/>
</dbReference>
<feature type="transmembrane region" description="Helical" evidence="6">
    <location>
        <begin position="169"/>
        <end position="195"/>
    </location>
</feature>
<evidence type="ECO:0000256" key="1">
    <source>
        <dbReference type="ARBA" id="ARBA00004141"/>
    </source>
</evidence>
<feature type="domain" description="TLC" evidence="7">
    <location>
        <begin position="39"/>
        <end position="244"/>
    </location>
</feature>
<comment type="subcellular location">
    <subcellularLocation>
        <location evidence="1">Membrane</location>
        <topology evidence="1">Multi-pass membrane protein</topology>
    </subcellularLocation>
</comment>
<evidence type="ECO:0000256" key="2">
    <source>
        <dbReference type="ARBA" id="ARBA00022692"/>
    </source>
</evidence>
<dbReference type="PROSITE" id="PS50922">
    <property type="entry name" value="TLC"/>
    <property type="match status" value="1"/>
</dbReference>
<dbReference type="EMBL" id="HBEM01025097">
    <property type="protein sequence ID" value="CAD8458101.1"/>
    <property type="molecule type" value="Transcribed_RNA"/>
</dbReference>
<evidence type="ECO:0000256" key="6">
    <source>
        <dbReference type="SAM" id="Phobius"/>
    </source>
</evidence>
<organism evidence="8">
    <name type="scientific">Amorphochlora amoebiformis</name>
    <dbReference type="NCBI Taxonomy" id="1561963"/>
    <lineage>
        <taxon>Eukaryota</taxon>
        <taxon>Sar</taxon>
        <taxon>Rhizaria</taxon>
        <taxon>Cercozoa</taxon>
        <taxon>Chlorarachniophyceae</taxon>
        <taxon>Amorphochlora</taxon>
    </lineage>
</organism>
<sequence length="272" mass="31179">MSLTIDELGRVLVQWTVGFAFIYGVIWKVAPKLSKIEERYRATFADNLFNIPFLPVLCYTAIVGSASLGASVESRWAETTPESTAFLIMYMSKNIMRSVSSIALGDSKPGIWLIHIHHIVSVICFGSGLILGRLHFFGVLDGVCEVSVIFLNFKLLWRDFALKQNYIYVINLHILAFTWFLTRIILFPIWIFIYLYDTYYYPEISIESVSRMEYFIYPITTLAIWAMSVKWFVPLMKEVKRTWTGNSYGDCNRNSYGNSNGSSNGLKNGKEN</sequence>
<dbReference type="GO" id="GO:0055088">
    <property type="term" value="P:lipid homeostasis"/>
    <property type="evidence" value="ECO:0007669"/>
    <property type="project" value="TreeGrafter"/>
</dbReference>
<protein>
    <recommendedName>
        <fullName evidence="7">TLC domain-containing protein</fullName>
    </recommendedName>
</protein>
<evidence type="ECO:0000313" key="8">
    <source>
        <dbReference type="EMBL" id="CAD8458101.1"/>
    </source>
</evidence>
<dbReference type="InterPro" id="IPR006634">
    <property type="entry name" value="TLC-dom"/>
</dbReference>
<dbReference type="InterPro" id="IPR050846">
    <property type="entry name" value="TLCD"/>
</dbReference>
<evidence type="ECO:0000256" key="3">
    <source>
        <dbReference type="ARBA" id="ARBA00022989"/>
    </source>
</evidence>
<dbReference type="GO" id="GO:0005783">
    <property type="term" value="C:endoplasmic reticulum"/>
    <property type="evidence" value="ECO:0007669"/>
    <property type="project" value="TreeGrafter"/>
</dbReference>
<feature type="transmembrane region" description="Helical" evidence="6">
    <location>
        <begin position="12"/>
        <end position="30"/>
    </location>
</feature>
<name>A0A7S0DNV6_9EUKA</name>
<dbReference type="AlphaFoldDB" id="A0A7S0DNV6"/>
<accession>A0A7S0DNV6</accession>
<evidence type="ECO:0000259" key="7">
    <source>
        <dbReference type="PROSITE" id="PS50922"/>
    </source>
</evidence>
<keyword evidence="3 6" id="KW-1133">Transmembrane helix</keyword>
<evidence type="ECO:0000256" key="4">
    <source>
        <dbReference type="ARBA" id="ARBA00023136"/>
    </source>
</evidence>
<feature type="transmembrane region" description="Helical" evidence="6">
    <location>
        <begin position="51"/>
        <end position="72"/>
    </location>
</feature>
<proteinExistence type="predicted"/>
<dbReference type="Pfam" id="PF03798">
    <property type="entry name" value="TRAM_LAG1_CLN8"/>
    <property type="match status" value="1"/>
</dbReference>
<feature type="transmembrane region" description="Helical" evidence="6">
    <location>
        <begin position="111"/>
        <end position="130"/>
    </location>
</feature>